<dbReference type="SUPFAM" id="SSF51735">
    <property type="entry name" value="NAD(P)-binding Rossmann-fold domains"/>
    <property type="match status" value="1"/>
</dbReference>
<dbReference type="PATRIC" id="fig|1550566.3.peg.1349"/>
<evidence type="ECO:0000256" key="2">
    <source>
        <dbReference type="ARBA" id="ARBA00007870"/>
    </source>
</evidence>
<evidence type="ECO:0000256" key="3">
    <source>
        <dbReference type="ARBA" id="ARBA00013014"/>
    </source>
</evidence>
<evidence type="ECO:0000313" key="15">
    <source>
        <dbReference type="EMBL" id="KLK88596.1"/>
    </source>
</evidence>
<dbReference type="InterPro" id="IPR003710">
    <property type="entry name" value="ApbA"/>
</dbReference>
<keyword evidence="7 12" id="KW-0560">Oxidoreductase</keyword>
<sequence length="314" mass="32934">MESLQSPVILVLGAGAVGLSLAGRLAAVATVYAACRPVHADAIRERGLLMEGVWGDGIVRGVIPVTGPADVPPAVDFVVVTAKGTGTRAICEEYAGAIRGRPTASLQNGIGNEEIIAEYADTVIGGTVTTNFSTLGAGHVRVLSESAPMRLGVWSGGDGEALDRLIGIIRAAGIPVEAEPDIRAGKWAKALLNIAVNPLCALLRAPVGVAADENIREIVDGLVRETFAVAGAEGVRLPWATADDYLAHLFRVQVPDFAAVYPSMYHDLRQGRRTEIDLLNGYIAALGERHGIATPHNRCISGLVRHAEAHPDGR</sequence>
<comment type="similarity">
    <text evidence="2 12">Belongs to the ketopantoate reductase family.</text>
</comment>
<dbReference type="InterPro" id="IPR051402">
    <property type="entry name" value="KPR-Related"/>
</dbReference>
<evidence type="ECO:0000256" key="8">
    <source>
        <dbReference type="ARBA" id="ARBA00032024"/>
    </source>
</evidence>
<reference evidence="15 16" key="1">
    <citation type="journal article" date="2015" name="Int. J. Syst. Evol. Microbiol.">
        <title>Methanoculleus sediminis sp. nov., a methanogen from sediments near a submarine mud volcano.</title>
        <authorList>
            <person name="Chen S.C."/>
            <person name="Chen M.F."/>
            <person name="Lai M.C."/>
            <person name="Weng C.Y."/>
            <person name="Wu S.Y."/>
            <person name="Lin S."/>
            <person name="Yang T.F."/>
            <person name="Chen P.C."/>
        </authorList>
    </citation>
    <scope>NUCLEOTIDE SEQUENCE [LARGE SCALE GENOMIC DNA]</scope>
    <source>
        <strain evidence="15 16">S3Fa</strain>
    </source>
</reference>
<dbReference type="GO" id="GO:0015940">
    <property type="term" value="P:pantothenate biosynthetic process"/>
    <property type="evidence" value="ECO:0007669"/>
    <property type="project" value="InterPro"/>
</dbReference>
<dbReference type="GO" id="GO:0005737">
    <property type="term" value="C:cytoplasm"/>
    <property type="evidence" value="ECO:0007669"/>
    <property type="project" value="TreeGrafter"/>
</dbReference>
<keyword evidence="6 12" id="KW-0173">Coenzyme A biosynthesis</keyword>
<dbReference type="RefSeq" id="WP_048182739.1">
    <property type="nucleotide sequence ID" value="NZ_JXOJ01000002.1"/>
</dbReference>
<dbReference type="InterPro" id="IPR013328">
    <property type="entry name" value="6PGD_dom2"/>
</dbReference>
<comment type="catalytic activity">
    <reaction evidence="9">
        <text>(R)-pantoate + NADP(+) = 2-dehydropantoate + NADPH + H(+)</text>
        <dbReference type="Rhea" id="RHEA:16233"/>
        <dbReference type="ChEBI" id="CHEBI:11561"/>
        <dbReference type="ChEBI" id="CHEBI:15378"/>
        <dbReference type="ChEBI" id="CHEBI:15980"/>
        <dbReference type="ChEBI" id="CHEBI:57783"/>
        <dbReference type="ChEBI" id="CHEBI:58349"/>
        <dbReference type="EC" id="1.1.1.169"/>
    </reaction>
    <physiologicalReaction direction="right-to-left" evidence="9">
        <dbReference type="Rhea" id="RHEA:16235"/>
    </physiologicalReaction>
</comment>
<name>A0A0H1R187_9EURY</name>
<evidence type="ECO:0000259" key="13">
    <source>
        <dbReference type="Pfam" id="PF02558"/>
    </source>
</evidence>
<evidence type="ECO:0000313" key="16">
    <source>
        <dbReference type="Proteomes" id="UP000035301"/>
    </source>
</evidence>
<dbReference type="SUPFAM" id="SSF48179">
    <property type="entry name" value="6-phosphogluconate dehydrogenase C-terminal domain-like"/>
    <property type="match status" value="1"/>
</dbReference>
<dbReference type="AlphaFoldDB" id="A0A0H1R187"/>
<feature type="domain" description="Ketopantoate reductase C-terminal" evidence="14">
    <location>
        <begin position="181"/>
        <end position="307"/>
    </location>
</feature>
<organism evidence="15 16">
    <name type="scientific">Methanoculleus sediminis</name>
    <dbReference type="NCBI Taxonomy" id="1550566"/>
    <lineage>
        <taxon>Archaea</taxon>
        <taxon>Methanobacteriati</taxon>
        <taxon>Methanobacteriota</taxon>
        <taxon>Stenosarchaea group</taxon>
        <taxon>Methanomicrobia</taxon>
        <taxon>Methanomicrobiales</taxon>
        <taxon>Methanomicrobiaceae</taxon>
        <taxon>Methanoculleus</taxon>
    </lineage>
</organism>
<evidence type="ECO:0000256" key="5">
    <source>
        <dbReference type="ARBA" id="ARBA00022857"/>
    </source>
</evidence>
<evidence type="ECO:0000259" key="14">
    <source>
        <dbReference type="Pfam" id="PF08546"/>
    </source>
</evidence>
<comment type="caution">
    <text evidence="15">The sequence shown here is derived from an EMBL/GenBank/DDBJ whole genome shotgun (WGS) entry which is preliminary data.</text>
</comment>
<comment type="function">
    <text evidence="11">Catalyzes the NAD(P)H-dependent reduction of ketopantoate into pantoic acid.</text>
</comment>
<dbReference type="Pfam" id="PF08546">
    <property type="entry name" value="ApbA_C"/>
    <property type="match status" value="1"/>
</dbReference>
<evidence type="ECO:0000256" key="12">
    <source>
        <dbReference type="RuleBase" id="RU362068"/>
    </source>
</evidence>
<dbReference type="Gene3D" id="3.40.50.720">
    <property type="entry name" value="NAD(P)-binding Rossmann-like Domain"/>
    <property type="match status" value="1"/>
</dbReference>
<protein>
    <recommendedName>
        <fullName evidence="4 12">2-dehydropantoate 2-reductase</fullName>
        <ecNumber evidence="3 12">1.1.1.169</ecNumber>
    </recommendedName>
    <alternativeName>
        <fullName evidence="8 12">Ketopantoate reductase</fullName>
    </alternativeName>
</protein>
<evidence type="ECO:0000256" key="11">
    <source>
        <dbReference type="ARBA" id="ARBA00056765"/>
    </source>
</evidence>
<dbReference type="OrthoDB" id="201845at2157"/>
<dbReference type="InterPro" id="IPR013752">
    <property type="entry name" value="KPA_reductase"/>
</dbReference>
<comment type="catalytic activity">
    <reaction evidence="10">
        <text>(R)-pantoate + NAD(+) = 2-dehydropantoate + NADH + H(+)</text>
        <dbReference type="Rhea" id="RHEA:61292"/>
        <dbReference type="ChEBI" id="CHEBI:11561"/>
        <dbReference type="ChEBI" id="CHEBI:15378"/>
        <dbReference type="ChEBI" id="CHEBI:15980"/>
        <dbReference type="ChEBI" id="CHEBI:57540"/>
        <dbReference type="ChEBI" id="CHEBI:57945"/>
    </reaction>
    <physiologicalReaction direction="right-to-left" evidence="10">
        <dbReference type="Rhea" id="RHEA:61294"/>
    </physiologicalReaction>
</comment>
<evidence type="ECO:0000256" key="6">
    <source>
        <dbReference type="ARBA" id="ARBA00022993"/>
    </source>
</evidence>
<evidence type="ECO:0000256" key="7">
    <source>
        <dbReference type="ARBA" id="ARBA00023002"/>
    </source>
</evidence>
<dbReference type="Proteomes" id="UP000035301">
    <property type="component" value="Unassembled WGS sequence"/>
</dbReference>
<dbReference type="PANTHER" id="PTHR21708">
    <property type="entry name" value="PROBABLE 2-DEHYDROPANTOATE 2-REDUCTASE"/>
    <property type="match status" value="1"/>
</dbReference>
<feature type="domain" description="Ketopantoate reductase N-terminal" evidence="13">
    <location>
        <begin position="9"/>
        <end position="155"/>
    </location>
</feature>
<dbReference type="Pfam" id="PF02558">
    <property type="entry name" value="ApbA"/>
    <property type="match status" value="1"/>
</dbReference>
<dbReference type="EMBL" id="JXOJ01000002">
    <property type="protein sequence ID" value="KLK88596.1"/>
    <property type="molecule type" value="Genomic_DNA"/>
</dbReference>
<comment type="pathway">
    <text evidence="1 12">Cofactor biosynthesis; coenzyme A biosynthesis.</text>
</comment>
<dbReference type="PANTHER" id="PTHR21708:SF26">
    <property type="entry name" value="2-DEHYDROPANTOATE 2-REDUCTASE"/>
    <property type="match status" value="1"/>
</dbReference>
<evidence type="ECO:0000256" key="1">
    <source>
        <dbReference type="ARBA" id="ARBA00004724"/>
    </source>
</evidence>
<dbReference type="EC" id="1.1.1.169" evidence="3 12"/>
<dbReference type="InterPro" id="IPR036291">
    <property type="entry name" value="NAD(P)-bd_dom_sf"/>
</dbReference>
<dbReference type="InterPro" id="IPR013332">
    <property type="entry name" value="KPR_N"/>
</dbReference>
<proteinExistence type="inferred from homology"/>
<dbReference type="UniPathway" id="UPA00241"/>
<dbReference type="NCBIfam" id="TIGR00745">
    <property type="entry name" value="apbA_panE"/>
    <property type="match status" value="1"/>
</dbReference>
<comment type="function">
    <text evidence="12">Catalyzes the NADPH-dependent reduction of ketopantoate into pantoic acid.</text>
</comment>
<evidence type="ECO:0000256" key="9">
    <source>
        <dbReference type="ARBA" id="ARBA00047506"/>
    </source>
</evidence>
<accession>A0A0H1R187</accession>
<keyword evidence="16" id="KW-1185">Reference proteome</keyword>
<gene>
    <name evidence="15" type="ORF">SZ63_06230</name>
</gene>
<dbReference type="GO" id="GO:0008677">
    <property type="term" value="F:2-dehydropantoate 2-reductase activity"/>
    <property type="evidence" value="ECO:0007669"/>
    <property type="project" value="UniProtKB-EC"/>
</dbReference>
<dbReference type="Gene3D" id="1.10.1040.10">
    <property type="entry name" value="N-(1-d-carboxylethyl)-l-norvaline Dehydrogenase, domain 2"/>
    <property type="match status" value="1"/>
</dbReference>
<dbReference type="InterPro" id="IPR008927">
    <property type="entry name" value="6-PGluconate_DH-like_C_sf"/>
</dbReference>
<keyword evidence="5 12" id="KW-0521">NADP</keyword>
<dbReference type="GO" id="GO:0015937">
    <property type="term" value="P:coenzyme A biosynthetic process"/>
    <property type="evidence" value="ECO:0007669"/>
    <property type="project" value="UniProtKB-UniPathway"/>
</dbReference>
<evidence type="ECO:0000256" key="10">
    <source>
        <dbReference type="ARBA" id="ARBA00048196"/>
    </source>
</evidence>
<evidence type="ECO:0000256" key="4">
    <source>
        <dbReference type="ARBA" id="ARBA00019465"/>
    </source>
</evidence>
<dbReference type="FunFam" id="1.10.1040.10:FF:000017">
    <property type="entry name" value="2-dehydropantoate 2-reductase"/>
    <property type="match status" value="1"/>
</dbReference>
<dbReference type="STRING" id="1550566.SZ63_06230"/>